<dbReference type="InterPro" id="IPR036322">
    <property type="entry name" value="WD40_repeat_dom_sf"/>
</dbReference>
<dbReference type="InParanoid" id="B9RUN2"/>
<dbReference type="Gene3D" id="2.130.10.10">
    <property type="entry name" value="YVTN repeat-like/Quinoprotein amine dehydrogenase"/>
    <property type="match status" value="1"/>
</dbReference>
<name>B9RUN2_RICCO</name>
<dbReference type="EMBL" id="EQ973817">
    <property type="protein sequence ID" value="EEF45019.1"/>
    <property type="molecule type" value="Genomic_DNA"/>
</dbReference>
<dbReference type="InterPro" id="IPR052121">
    <property type="entry name" value="F-box_SCF_Substrate_Recog"/>
</dbReference>
<dbReference type="InterPro" id="IPR001810">
    <property type="entry name" value="F-box_dom"/>
</dbReference>
<evidence type="ECO:0000313" key="5">
    <source>
        <dbReference type="EMBL" id="EEF45019.1"/>
    </source>
</evidence>
<dbReference type="PANTHER" id="PTHR46550">
    <property type="entry name" value="F-BOX ONLY PROTEIN 3"/>
    <property type="match status" value="1"/>
</dbReference>
<keyword evidence="6" id="KW-1185">Reference proteome</keyword>
<accession>B9RUN2</accession>
<evidence type="ECO:0000259" key="4">
    <source>
        <dbReference type="Pfam" id="PF12937"/>
    </source>
</evidence>
<keyword evidence="2" id="KW-0833">Ubl conjugation pathway</keyword>
<dbReference type="InterPro" id="IPR015943">
    <property type="entry name" value="WD40/YVTN_repeat-like_dom_sf"/>
</dbReference>
<evidence type="ECO:0000256" key="2">
    <source>
        <dbReference type="ARBA" id="ARBA00022786"/>
    </source>
</evidence>
<gene>
    <name evidence="5" type="ORF">RCOM_0855070</name>
</gene>
<dbReference type="SUPFAM" id="SSF50978">
    <property type="entry name" value="WD40 repeat-like"/>
    <property type="match status" value="1"/>
</dbReference>
<dbReference type="Gene3D" id="1.20.1280.50">
    <property type="match status" value="1"/>
</dbReference>
<dbReference type="PANTHER" id="PTHR46550:SF1">
    <property type="entry name" value="F-BOX PROTEIN 3"/>
    <property type="match status" value="1"/>
</dbReference>
<dbReference type="GO" id="GO:0005737">
    <property type="term" value="C:cytoplasm"/>
    <property type="evidence" value="ECO:0000318"/>
    <property type="project" value="GO_Central"/>
</dbReference>
<dbReference type="InterPro" id="IPR001680">
    <property type="entry name" value="WD40_rpt"/>
</dbReference>
<dbReference type="Pfam" id="PF12937">
    <property type="entry name" value="F-box-like"/>
    <property type="match status" value="1"/>
</dbReference>
<feature type="domain" description="F-box" evidence="4">
    <location>
        <begin position="21"/>
        <end position="53"/>
    </location>
</feature>
<dbReference type="STRING" id="3988.B9RUN2"/>
<evidence type="ECO:0000256" key="3">
    <source>
        <dbReference type="PROSITE-ProRule" id="PRU00221"/>
    </source>
</evidence>
<protein>
    <recommendedName>
        <fullName evidence="4">F-box domain-containing protein</fullName>
    </recommendedName>
</protein>
<organism evidence="5 6">
    <name type="scientific">Ricinus communis</name>
    <name type="common">Castor bean</name>
    <dbReference type="NCBI Taxonomy" id="3988"/>
    <lineage>
        <taxon>Eukaryota</taxon>
        <taxon>Viridiplantae</taxon>
        <taxon>Streptophyta</taxon>
        <taxon>Embryophyta</taxon>
        <taxon>Tracheophyta</taxon>
        <taxon>Spermatophyta</taxon>
        <taxon>Magnoliopsida</taxon>
        <taxon>eudicotyledons</taxon>
        <taxon>Gunneridae</taxon>
        <taxon>Pentapetalae</taxon>
        <taxon>rosids</taxon>
        <taxon>fabids</taxon>
        <taxon>Malpighiales</taxon>
        <taxon>Euphorbiaceae</taxon>
        <taxon>Acalyphoideae</taxon>
        <taxon>Acalypheae</taxon>
        <taxon>Ricinus</taxon>
    </lineage>
</organism>
<dbReference type="InterPro" id="IPR036047">
    <property type="entry name" value="F-box-like_dom_sf"/>
</dbReference>
<dbReference type="SUPFAM" id="SSF81383">
    <property type="entry name" value="F-box domain"/>
    <property type="match status" value="1"/>
</dbReference>
<dbReference type="AlphaFoldDB" id="B9RUN2"/>
<keyword evidence="3" id="KW-0853">WD repeat</keyword>
<evidence type="ECO:0000313" key="6">
    <source>
        <dbReference type="Proteomes" id="UP000008311"/>
    </source>
</evidence>
<reference evidence="6" key="1">
    <citation type="journal article" date="2010" name="Nat. Biotechnol.">
        <title>Draft genome sequence of the oilseed species Ricinus communis.</title>
        <authorList>
            <person name="Chan A.P."/>
            <person name="Crabtree J."/>
            <person name="Zhao Q."/>
            <person name="Lorenzi H."/>
            <person name="Orvis J."/>
            <person name="Puiu D."/>
            <person name="Melake-Berhan A."/>
            <person name="Jones K.M."/>
            <person name="Redman J."/>
            <person name="Chen G."/>
            <person name="Cahoon E.B."/>
            <person name="Gedil M."/>
            <person name="Stanke M."/>
            <person name="Haas B.J."/>
            <person name="Wortman J.R."/>
            <person name="Fraser-Liggett C.M."/>
            <person name="Ravel J."/>
            <person name="Rabinowicz P.D."/>
        </authorList>
    </citation>
    <scope>NUCLEOTIDE SEQUENCE [LARGE SCALE GENOMIC DNA]</scope>
    <source>
        <strain evidence="6">cv. Hale</strain>
    </source>
</reference>
<sequence>MTATTTKLTDLNEDSLAHCANYLSLQDLSNLAITCKCLKRVAYSDSIWHRCYRERWPLEVPGGLLSLREAYSERLASLHQFKCTDPLCADLYTNDSKPFDHVMLDNNDIIFSQGSSVQIVKIDSFLNGIDSEATTILTDHNARITYKLLGDSSSKVLASGGEDGTVRIWSLNSIGKRGQHTLKATFYGHGKPIKLMSVAGYVLASSYSC</sequence>
<dbReference type="Proteomes" id="UP000008311">
    <property type="component" value="Unassembled WGS sequence"/>
</dbReference>
<proteinExistence type="predicted"/>
<feature type="repeat" description="WD" evidence="3">
    <location>
        <begin position="137"/>
        <end position="173"/>
    </location>
</feature>
<dbReference type="PROSITE" id="PS50082">
    <property type="entry name" value="WD_REPEATS_2"/>
    <property type="match status" value="1"/>
</dbReference>
<dbReference type="PROSITE" id="PS50294">
    <property type="entry name" value="WD_REPEATS_REGION"/>
    <property type="match status" value="1"/>
</dbReference>
<dbReference type="eggNOG" id="KOG0274">
    <property type="taxonomic scope" value="Eukaryota"/>
</dbReference>
<evidence type="ECO:0000256" key="1">
    <source>
        <dbReference type="ARBA" id="ARBA00004906"/>
    </source>
</evidence>
<comment type="pathway">
    <text evidence="1">Protein modification; protein ubiquitination.</text>
</comment>